<accession>A0A956SBN4</accession>
<gene>
    <name evidence="4" type="ORF">KDA27_02480</name>
</gene>
<dbReference type="Proteomes" id="UP000739538">
    <property type="component" value="Unassembled WGS sequence"/>
</dbReference>
<dbReference type="GO" id="GO:0006351">
    <property type="term" value="P:DNA-templated transcription"/>
    <property type="evidence" value="ECO:0007669"/>
    <property type="project" value="InterPro"/>
</dbReference>
<dbReference type="SUPFAM" id="SSF63562">
    <property type="entry name" value="RPB6/omega subunit-like"/>
    <property type="match status" value="1"/>
</dbReference>
<name>A0A956SBN4_UNCEI</name>
<dbReference type="GO" id="GO:0003677">
    <property type="term" value="F:DNA binding"/>
    <property type="evidence" value="ECO:0007669"/>
    <property type="project" value="InterPro"/>
</dbReference>
<sequence>MSEENGAPFVSDEPTSSEPQFHEIRSKYEFVIAAAREAERLNDYYRNHGIQPDRKVTTEAIDRIKQGLSRVVYEEPKPAEEETRKESTYFFGP</sequence>
<reference evidence="4" key="1">
    <citation type="submission" date="2020-04" db="EMBL/GenBank/DDBJ databases">
        <authorList>
            <person name="Zhang T."/>
        </authorList>
    </citation>
    <scope>NUCLEOTIDE SEQUENCE</scope>
    <source>
        <strain evidence="4">HKST-UBA02</strain>
    </source>
</reference>
<dbReference type="EMBL" id="JAGQHS010000007">
    <property type="protein sequence ID" value="MCA9754642.1"/>
    <property type="molecule type" value="Genomic_DNA"/>
</dbReference>
<dbReference type="GO" id="GO:0000428">
    <property type="term" value="C:DNA-directed RNA polymerase complex"/>
    <property type="evidence" value="ECO:0007669"/>
    <property type="project" value="UniProtKB-KW"/>
</dbReference>
<keyword evidence="2" id="KW-0804">Transcription</keyword>
<comment type="caution">
    <text evidence="4">The sequence shown here is derived from an EMBL/GenBank/DDBJ whole genome shotgun (WGS) entry which is preliminary data.</text>
</comment>
<dbReference type="AlphaFoldDB" id="A0A956SBN4"/>
<evidence type="ECO:0000256" key="2">
    <source>
        <dbReference type="ARBA" id="ARBA00023163"/>
    </source>
</evidence>
<organism evidence="4 5">
    <name type="scientific">Eiseniibacteriota bacterium</name>
    <dbReference type="NCBI Taxonomy" id="2212470"/>
    <lineage>
        <taxon>Bacteria</taxon>
        <taxon>Candidatus Eiseniibacteriota</taxon>
    </lineage>
</organism>
<reference evidence="4" key="2">
    <citation type="journal article" date="2021" name="Microbiome">
        <title>Successional dynamics and alternative stable states in a saline activated sludge microbial community over 9 years.</title>
        <authorList>
            <person name="Wang Y."/>
            <person name="Ye J."/>
            <person name="Ju F."/>
            <person name="Liu L."/>
            <person name="Boyd J.A."/>
            <person name="Deng Y."/>
            <person name="Parks D.H."/>
            <person name="Jiang X."/>
            <person name="Yin X."/>
            <person name="Woodcroft B.J."/>
            <person name="Tyson G.W."/>
            <person name="Hugenholtz P."/>
            <person name="Polz M.F."/>
            <person name="Zhang T."/>
        </authorList>
    </citation>
    <scope>NUCLEOTIDE SEQUENCE</scope>
    <source>
        <strain evidence="4">HKST-UBA02</strain>
    </source>
</reference>
<evidence type="ECO:0000256" key="1">
    <source>
        <dbReference type="ARBA" id="ARBA00022478"/>
    </source>
</evidence>
<keyword evidence="1 4" id="KW-0240">DNA-directed RNA polymerase</keyword>
<protein>
    <submittedName>
        <fullName evidence="4">DNA-directed RNA polymerase subunit omega</fullName>
    </submittedName>
</protein>
<feature type="region of interest" description="Disordered" evidence="3">
    <location>
        <begin position="1"/>
        <end position="22"/>
    </location>
</feature>
<evidence type="ECO:0000256" key="3">
    <source>
        <dbReference type="SAM" id="MobiDB-lite"/>
    </source>
</evidence>
<dbReference type="InterPro" id="IPR036161">
    <property type="entry name" value="RPB6/omega-like_sf"/>
</dbReference>
<proteinExistence type="predicted"/>
<dbReference type="Gene3D" id="3.90.940.10">
    <property type="match status" value="1"/>
</dbReference>
<evidence type="ECO:0000313" key="4">
    <source>
        <dbReference type="EMBL" id="MCA9754642.1"/>
    </source>
</evidence>
<evidence type="ECO:0000313" key="5">
    <source>
        <dbReference type="Proteomes" id="UP000739538"/>
    </source>
</evidence>
<dbReference type="GO" id="GO:0003899">
    <property type="term" value="F:DNA-directed RNA polymerase activity"/>
    <property type="evidence" value="ECO:0007669"/>
    <property type="project" value="InterPro"/>
</dbReference>